<dbReference type="Proteomes" id="UP001317705">
    <property type="component" value="Chromosome"/>
</dbReference>
<dbReference type="PANTHER" id="PTHR36836">
    <property type="entry name" value="COLANIC ACID BIOSYNTHESIS PROTEIN WCAK"/>
    <property type="match status" value="1"/>
</dbReference>
<keyword evidence="3" id="KW-1185">Reference proteome</keyword>
<reference evidence="2 3" key="1">
    <citation type="submission" date="2022-12" db="EMBL/GenBank/DDBJ databases">
        <title>Polyphasic characterization of Geotalea uranireducens NIT-SL11 newly isolated from a complex of sewage sludge and microbially reduced graphene oxide.</title>
        <authorList>
            <person name="Xie L."/>
            <person name="Yoshida N."/>
            <person name="Meng L."/>
        </authorList>
    </citation>
    <scope>NUCLEOTIDE SEQUENCE [LARGE SCALE GENOMIC DNA]</scope>
    <source>
        <strain evidence="2 3">NIT-SL11</strain>
    </source>
</reference>
<protein>
    <recommendedName>
        <fullName evidence="1">Polysaccharide pyruvyl transferase domain-containing protein</fullName>
    </recommendedName>
</protein>
<gene>
    <name evidence="2" type="ORF">GURASL_19610</name>
</gene>
<dbReference type="InterPro" id="IPR007345">
    <property type="entry name" value="Polysacch_pyruvyl_Trfase"/>
</dbReference>
<dbReference type="Pfam" id="PF04230">
    <property type="entry name" value="PS_pyruv_trans"/>
    <property type="match status" value="1"/>
</dbReference>
<evidence type="ECO:0000313" key="3">
    <source>
        <dbReference type="Proteomes" id="UP001317705"/>
    </source>
</evidence>
<sequence length="462" mass="50480">MGLMKHCDSRQLSIGLLTPYTGGNLGDGAIQEAVIANLRARFPGCRLQAFTLDPVNTERLHQIPCAPLTALSVPHYRVNTAPAPADAPKPMADEPMAVQRLKEAVKKIAPLYRLAQFARQVAKVAACLSAEARFLRDGYRTLKGLDLLIVSGGGQLDDYWGGPWGHPFSLLKWGVLARLANTPYLFLSVGTCAIESRLSFHFVKWALRLADYRSYRDARSKQRLEKMAFTGGDPVCPDLAFSLEIPRRSVSSVGAGGRPVVGVSPIAYLSSHSWPKSDLGTYEPYIATLKSFVASLLAEGTTVILYFTDSTDKVVVRELAGELQSFAADSPGTLAVQPTETVAELLQLMGRVDYVVASRLHGVILAHLMDRPVVAISYDTKVDTHMNELGQQEYCLDIHRLELAALCRAYAALRGESQAARTRISAQAAKYRSLLAAQYDGLLNYSGARVLTPARAMSRRCQ</sequence>
<evidence type="ECO:0000313" key="2">
    <source>
        <dbReference type="EMBL" id="BDV43038.1"/>
    </source>
</evidence>
<evidence type="ECO:0000259" key="1">
    <source>
        <dbReference type="Pfam" id="PF04230"/>
    </source>
</evidence>
<dbReference type="PANTHER" id="PTHR36836:SF1">
    <property type="entry name" value="COLANIC ACID BIOSYNTHESIS PROTEIN WCAK"/>
    <property type="match status" value="1"/>
</dbReference>
<dbReference type="EMBL" id="AP027151">
    <property type="protein sequence ID" value="BDV43038.1"/>
    <property type="molecule type" value="Genomic_DNA"/>
</dbReference>
<accession>A0ABN6VRP3</accession>
<proteinExistence type="predicted"/>
<feature type="domain" description="Polysaccharide pyruvyl transferase" evidence="1">
    <location>
        <begin position="24"/>
        <end position="379"/>
    </location>
</feature>
<organism evidence="2 3">
    <name type="scientific">Geotalea uraniireducens</name>
    <dbReference type="NCBI Taxonomy" id="351604"/>
    <lineage>
        <taxon>Bacteria</taxon>
        <taxon>Pseudomonadati</taxon>
        <taxon>Thermodesulfobacteriota</taxon>
        <taxon>Desulfuromonadia</taxon>
        <taxon>Geobacterales</taxon>
        <taxon>Geobacteraceae</taxon>
        <taxon>Geotalea</taxon>
    </lineage>
</organism>
<name>A0ABN6VRP3_9BACT</name>